<keyword evidence="3" id="KW-1185">Reference proteome</keyword>
<accession>A0AAE0G450</accession>
<dbReference type="AlphaFoldDB" id="A0AAE0G450"/>
<dbReference type="Proteomes" id="UP001190700">
    <property type="component" value="Unassembled WGS sequence"/>
</dbReference>
<comment type="caution">
    <text evidence="2">The sequence shown here is derived from an EMBL/GenBank/DDBJ whole genome shotgun (WGS) entry which is preliminary data.</text>
</comment>
<evidence type="ECO:0000313" key="3">
    <source>
        <dbReference type="Proteomes" id="UP001190700"/>
    </source>
</evidence>
<feature type="region of interest" description="Disordered" evidence="1">
    <location>
        <begin position="1"/>
        <end position="33"/>
    </location>
</feature>
<evidence type="ECO:0000256" key="1">
    <source>
        <dbReference type="SAM" id="MobiDB-lite"/>
    </source>
</evidence>
<sequence>MDPKDLRIRRIPCPSEPDISRLRGGGAPSNNKRQRTLGELASAYSASAEPREARIGDSEVIFNEKLRLEKELFTSNAHPRKRPRLMWNRCSHSGAGSLLADFHAGALGAEMLEAYMFIRHNWQYGFLRPSTEEIVKAYKLAHKDESDDESGIDTEEDDDCLGPANRQSRLFVEVQNTPIRAIIRGTISGRSGNTAQSLASC</sequence>
<reference evidence="2 3" key="1">
    <citation type="journal article" date="2015" name="Genome Biol. Evol.">
        <title>Comparative Genomics of a Bacterivorous Green Alga Reveals Evolutionary Causalities and Consequences of Phago-Mixotrophic Mode of Nutrition.</title>
        <authorList>
            <person name="Burns J.A."/>
            <person name="Paasch A."/>
            <person name="Narechania A."/>
            <person name="Kim E."/>
        </authorList>
    </citation>
    <scope>NUCLEOTIDE SEQUENCE [LARGE SCALE GENOMIC DNA]</scope>
    <source>
        <strain evidence="2 3">PLY_AMNH</strain>
    </source>
</reference>
<protein>
    <submittedName>
        <fullName evidence="2">Uncharacterized protein</fullName>
    </submittedName>
</protein>
<organism evidence="2 3">
    <name type="scientific">Cymbomonas tetramitiformis</name>
    <dbReference type="NCBI Taxonomy" id="36881"/>
    <lineage>
        <taxon>Eukaryota</taxon>
        <taxon>Viridiplantae</taxon>
        <taxon>Chlorophyta</taxon>
        <taxon>Pyramimonadophyceae</taxon>
        <taxon>Pyramimonadales</taxon>
        <taxon>Pyramimonadaceae</taxon>
        <taxon>Cymbomonas</taxon>
    </lineage>
</organism>
<proteinExistence type="predicted"/>
<evidence type="ECO:0000313" key="2">
    <source>
        <dbReference type="EMBL" id="KAK3271237.1"/>
    </source>
</evidence>
<gene>
    <name evidence="2" type="ORF">CYMTET_20404</name>
</gene>
<dbReference type="EMBL" id="LGRX02009919">
    <property type="protein sequence ID" value="KAK3271237.1"/>
    <property type="molecule type" value="Genomic_DNA"/>
</dbReference>
<name>A0AAE0G450_9CHLO</name>